<gene>
    <name evidence="2" type="ORF">E1288_31175</name>
</gene>
<evidence type="ECO:0000256" key="1">
    <source>
        <dbReference type="SAM" id="Phobius"/>
    </source>
</evidence>
<proteinExistence type="predicted"/>
<keyword evidence="1" id="KW-1133">Transmembrane helix</keyword>
<accession>A0A4R4YDL9</accession>
<sequence>MRYGLRVLALVVVVAAGVGLGIWWNRPPEVRSSQEVAALLPSGGDGFRAQDEDSFDRGFFLAAVEDCAPVPAVQQFRTASSAVFKGYTIGEENPAQVAIVQLQSMHDMACQDRMDAVLAAMSAPLVVDDGVATDGLVDVDDPAGFARILETRGVYRNGAVTYRHGDSALVFSTFYDPLNPPLGWDAYVRHCSTAEPGAARLCEPDPFGPLGGADWTAVLAERGCDEEYEAIVHGRFQDLTGDGLPEAVLAVSCDLADGTSLREVQVYDGGSPPDSPRLIQALLGDDPGPQGTGLAPATVTLSGDELTVQSWSRPPGDPQGEPNLLVTDGFRWQDGNFVPEWRDVEDVS</sequence>
<keyword evidence="3" id="KW-1185">Reference proteome</keyword>
<name>A0A4R4YDL9_9PSEU</name>
<evidence type="ECO:0000313" key="2">
    <source>
        <dbReference type="EMBL" id="TDD41919.1"/>
    </source>
</evidence>
<dbReference type="AlphaFoldDB" id="A0A4R4YDL9"/>
<dbReference type="RefSeq" id="WP_132491600.1">
    <property type="nucleotide sequence ID" value="NZ_SMKW01000053.1"/>
</dbReference>
<organism evidence="2 3">
    <name type="scientific">Saccharopolyspora elongata</name>
    <dbReference type="NCBI Taxonomy" id="2530387"/>
    <lineage>
        <taxon>Bacteria</taxon>
        <taxon>Bacillati</taxon>
        <taxon>Actinomycetota</taxon>
        <taxon>Actinomycetes</taxon>
        <taxon>Pseudonocardiales</taxon>
        <taxon>Pseudonocardiaceae</taxon>
        <taxon>Saccharopolyspora</taxon>
    </lineage>
</organism>
<evidence type="ECO:0000313" key="3">
    <source>
        <dbReference type="Proteomes" id="UP000294947"/>
    </source>
</evidence>
<feature type="transmembrane region" description="Helical" evidence="1">
    <location>
        <begin position="7"/>
        <end position="24"/>
    </location>
</feature>
<comment type="caution">
    <text evidence="2">The sequence shown here is derived from an EMBL/GenBank/DDBJ whole genome shotgun (WGS) entry which is preliminary data.</text>
</comment>
<dbReference type="OrthoDB" id="3674675at2"/>
<protein>
    <submittedName>
        <fullName evidence="2">Uncharacterized protein</fullName>
    </submittedName>
</protein>
<reference evidence="2 3" key="1">
    <citation type="submission" date="2019-03" db="EMBL/GenBank/DDBJ databases">
        <title>Draft genome sequences of novel Actinobacteria.</title>
        <authorList>
            <person name="Sahin N."/>
            <person name="Ay H."/>
            <person name="Saygin H."/>
        </authorList>
    </citation>
    <scope>NUCLEOTIDE SEQUENCE [LARGE SCALE GENOMIC DNA]</scope>
    <source>
        <strain evidence="2 3">7K502</strain>
    </source>
</reference>
<keyword evidence="1" id="KW-0812">Transmembrane</keyword>
<dbReference type="EMBL" id="SMKW01000053">
    <property type="protein sequence ID" value="TDD41919.1"/>
    <property type="molecule type" value="Genomic_DNA"/>
</dbReference>
<dbReference type="Proteomes" id="UP000294947">
    <property type="component" value="Unassembled WGS sequence"/>
</dbReference>
<keyword evidence="1" id="KW-0472">Membrane</keyword>